<proteinExistence type="predicted"/>
<protein>
    <submittedName>
        <fullName evidence="1">Uncharacterized protein</fullName>
    </submittedName>
</protein>
<reference evidence="1" key="2">
    <citation type="journal article" date="2015" name="Fish Shellfish Immunol.">
        <title>Early steps in the European eel (Anguilla anguilla)-Vibrio vulnificus interaction in the gills: Role of the RtxA13 toxin.</title>
        <authorList>
            <person name="Callol A."/>
            <person name="Pajuelo D."/>
            <person name="Ebbesson L."/>
            <person name="Teles M."/>
            <person name="MacKenzie S."/>
            <person name="Amaro C."/>
        </authorList>
    </citation>
    <scope>NUCLEOTIDE SEQUENCE</scope>
</reference>
<dbReference type="EMBL" id="GBXM01040649">
    <property type="protein sequence ID" value="JAH67928.1"/>
    <property type="molecule type" value="Transcribed_RNA"/>
</dbReference>
<reference evidence="1" key="1">
    <citation type="submission" date="2014-11" db="EMBL/GenBank/DDBJ databases">
        <authorList>
            <person name="Amaro Gonzalez C."/>
        </authorList>
    </citation>
    <scope>NUCLEOTIDE SEQUENCE</scope>
</reference>
<accession>A0A0E9USJ2</accession>
<evidence type="ECO:0000313" key="1">
    <source>
        <dbReference type="EMBL" id="JAH67928.1"/>
    </source>
</evidence>
<name>A0A0E9USJ2_ANGAN</name>
<organism evidence="1">
    <name type="scientific">Anguilla anguilla</name>
    <name type="common">European freshwater eel</name>
    <name type="synonym">Muraena anguilla</name>
    <dbReference type="NCBI Taxonomy" id="7936"/>
    <lineage>
        <taxon>Eukaryota</taxon>
        <taxon>Metazoa</taxon>
        <taxon>Chordata</taxon>
        <taxon>Craniata</taxon>
        <taxon>Vertebrata</taxon>
        <taxon>Euteleostomi</taxon>
        <taxon>Actinopterygii</taxon>
        <taxon>Neopterygii</taxon>
        <taxon>Teleostei</taxon>
        <taxon>Anguilliformes</taxon>
        <taxon>Anguillidae</taxon>
        <taxon>Anguilla</taxon>
    </lineage>
</organism>
<sequence length="12" mass="1331">MENTEASPLIIL</sequence>